<dbReference type="SUPFAM" id="SSF46785">
    <property type="entry name" value="Winged helix' DNA-binding domain"/>
    <property type="match status" value="1"/>
</dbReference>
<keyword evidence="4" id="KW-1185">Reference proteome</keyword>
<dbReference type="PANTHER" id="PTHR38431:SF1">
    <property type="entry name" value="BLL2305 PROTEIN"/>
    <property type="match status" value="1"/>
</dbReference>
<dbReference type="RefSeq" id="WP_382257010.1">
    <property type="nucleotide sequence ID" value="NZ_JBHTBX010000006.1"/>
</dbReference>
<accession>A0ABW2RA89</accession>
<dbReference type="PANTHER" id="PTHR38431">
    <property type="entry name" value="BLL2305 PROTEIN"/>
    <property type="match status" value="1"/>
</dbReference>
<evidence type="ECO:0000259" key="2">
    <source>
        <dbReference type="Pfam" id="PF12727"/>
    </source>
</evidence>
<evidence type="ECO:0000259" key="1">
    <source>
        <dbReference type="Pfam" id="PF00126"/>
    </source>
</evidence>
<evidence type="ECO:0000313" key="3">
    <source>
        <dbReference type="EMBL" id="MFC7434993.1"/>
    </source>
</evidence>
<name>A0ABW2RA89_9BURK</name>
<reference evidence="4" key="1">
    <citation type="journal article" date="2019" name="Int. J. Syst. Evol. Microbiol.">
        <title>The Global Catalogue of Microorganisms (GCM) 10K type strain sequencing project: providing services to taxonomists for standard genome sequencing and annotation.</title>
        <authorList>
            <consortium name="The Broad Institute Genomics Platform"/>
            <consortium name="The Broad Institute Genome Sequencing Center for Infectious Disease"/>
            <person name="Wu L."/>
            <person name="Ma J."/>
        </authorList>
    </citation>
    <scope>NUCLEOTIDE SEQUENCE [LARGE SCALE GENOMIC DNA]</scope>
    <source>
        <strain evidence="4">CCUG 54518</strain>
    </source>
</reference>
<organism evidence="3 4">
    <name type="scientific">Hydrogenophaga bisanensis</name>
    <dbReference type="NCBI Taxonomy" id="439611"/>
    <lineage>
        <taxon>Bacteria</taxon>
        <taxon>Pseudomonadati</taxon>
        <taxon>Pseudomonadota</taxon>
        <taxon>Betaproteobacteria</taxon>
        <taxon>Burkholderiales</taxon>
        <taxon>Comamonadaceae</taxon>
        <taxon>Hydrogenophaga</taxon>
    </lineage>
</organism>
<dbReference type="InterPro" id="IPR000847">
    <property type="entry name" value="LysR_HTH_N"/>
</dbReference>
<evidence type="ECO:0000313" key="4">
    <source>
        <dbReference type="Proteomes" id="UP001596495"/>
    </source>
</evidence>
<dbReference type="Proteomes" id="UP001596495">
    <property type="component" value="Unassembled WGS sequence"/>
</dbReference>
<dbReference type="Pfam" id="PF12727">
    <property type="entry name" value="PBP_like"/>
    <property type="match status" value="1"/>
</dbReference>
<dbReference type="EMBL" id="JBHTBX010000006">
    <property type="protein sequence ID" value="MFC7434993.1"/>
    <property type="molecule type" value="Genomic_DNA"/>
</dbReference>
<dbReference type="Gene3D" id="1.10.10.10">
    <property type="entry name" value="Winged helix-like DNA-binding domain superfamily/Winged helix DNA-binding domain"/>
    <property type="match status" value="1"/>
</dbReference>
<proteinExistence type="predicted"/>
<feature type="domain" description="PBP" evidence="2">
    <location>
        <begin position="138"/>
        <end position="325"/>
    </location>
</feature>
<dbReference type="SUPFAM" id="SSF53850">
    <property type="entry name" value="Periplasmic binding protein-like II"/>
    <property type="match status" value="1"/>
</dbReference>
<comment type="caution">
    <text evidence="3">The sequence shown here is derived from an EMBL/GenBank/DDBJ whole genome shotgun (WGS) entry which is preliminary data.</text>
</comment>
<dbReference type="InterPro" id="IPR024370">
    <property type="entry name" value="PBP_domain"/>
</dbReference>
<sequence length="356" mass="38719">MWHIELSAQWRIGPDREQLQDASTLLALLAAVQAGGSLAQAARELGLSYRHAWGLVGQAEASLGQALMLRGRGQGSHLTETGKRLVWADARVTARLQPLLASLASEVEGDLGRSQRKDRAVPRLHASHGFAVARLHEHLSTRQVAVELRYRNSLEAVAALAQGDCELAGFHVPLGEFEKAAAQRFRPWLHEGSHRLVQLAVRTQGLFLAPGNPLKMAGIHDLRRRGIRFVNRPEGSGTRVLTDLLLQRHGIHAREVAGYDNTELTHAAVAAYVASGMADAGIGVQTAAERFGLGFIPLLRERYFFAIPSDGEHRRMLQPILTALQSASFRSQVASLPGYEAADTGRVLSIAEAFGD</sequence>
<dbReference type="InterPro" id="IPR036390">
    <property type="entry name" value="WH_DNA-bd_sf"/>
</dbReference>
<protein>
    <submittedName>
        <fullName evidence="3">Substrate-binding domain-containing protein</fullName>
    </submittedName>
</protein>
<gene>
    <name evidence="3" type="ORF">ACFQNJ_10810</name>
</gene>
<feature type="domain" description="HTH lysR-type" evidence="1">
    <location>
        <begin position="25"/>
        <end position="82"/>
    </location>
</feature>
<dbReference type="InterPro" id="IPR036388">
    <property type="entry name" value="WH-like_DNA-bd_sf"/>
</dbReference>
<dbReference type="Pfam" id="PF00126">
    <property type="entry name" value="HTH_1"/>
    <property type="match status" value="1"/>
</dbReference>